<comment type="caution">
    <text evidence="1">The sequence shown here is derived from an EMBL/GenBank/DDBJ whole genome shotgun (WGS) entry which is preliminary data.</text>
</comment>
<proteinExistence type="predicted"/>
<dbReference type="Gene3D" id="3.60.10.10">
    <property type="entry name" value="Endonuclease/exonuclease/phosphatase"/>
    <property type="match status" value="1"/>
</dbReference>
<sequence length="288" mass="33977">MCVDISRTTILPAPSSTSYWLQRGLAHVPINAINLHLAHRNSAWSLLKRLGQECNYPWLVARDFNEILFSFEKNDGVPRDQKRMDAFRETLEECQLMDIGYSGVWFTWERGNLPKTNIRERLDRGVANEEWLLLFPMVNIQHLPHSTSDHCPVLINTDNSYISTGHRRFHFEAWWTMEESFEGMIREFWESSTAPLVEKLIQLQVRLKEWACSLNRKKKGLKKRLTKELETLLGKERDDEMLARIIDTKIHLNMEIDKDEVYWEQRARANWLQLGDKNTAYFHKCATV</sequence>
<accession>A0A5B6UX70</accession>
<evidence type="ECO:0000313" key="2">
    <source>
        <dbReference type="Proteomes" id="UP000325315"/>
    </source>
</evidence>
<dbReference type="AlphaFoldDB" id="A0A5B6UX70"/>
<keyword evidence="1" id="KW-0548">Nucleotidyltransferase</keyword>
<dbReference type="Proteomes" id="UP000325315">
    <property type="component" value="Unassembled WGS sequence"/>
</dbReference>
<gene>
    <name evidence="1" type="ORF">EPI10_028906</name>
</gene>
<keyword evidence="1" id="KW-0808">Transferase</keyword>
<evidence type="ECO:0000313" key="1">
    <source>
        <dbReference type="EMBL" id="KAA3462419.1"/>
    </source>
</evidence>
<dbReference type="InterPro" id="IPR036691">
    <property type="entry name" value="Endo/exonu/phosph_ase_sf"/>
</dbReference>
<organism evidence="1 2">
    <name type="scientific">Gossypium australe</name>
    <dbReference type="NCBI Taxonomy" id="47621"/>
    <lineage>
        <taxon>Eukaryota</taxon>
        <taxon>Viridiplantae</taxon>
        <taxon>Streptophyta</taxon>
        <taxon>Embryophyta</taxon>
        <taxon>Tracheophyta</taxon>
        <taxon>Spermatophyta</taxon>
        <taxon>Magnoliopsida</taxon>
        <taxon>eudicotyledons</taxon>
        <taxon>Gunneridae</taxon>
        <taxon>Pentapetalae</taxon>
        <taxon>rosids</taxon>
        <taxon>malvids</taxon>
        <taxon>Malvales</taxon>
        <taxon>Malvaceae</taxon>
        <taxon>Malvoideae</taxon>
        <taxon>Gossypium</taxon>
    </lineage>
</organism>
<reference evidence="1" key="1">
    <citation type="submission" date="2019-08" db="EMBL/GenBank/DDBJ databases">
        <authorList>
            <person name="Liu F."/>
        </authorList>
    </citation>
    <scope>NUCLEOTIDE SEQUENCE [LARGE SCALE GENOMIC DNA]</scope>
    <source>
        <strain evidence="1">PA1801</strain>
        <tissue evidence="1">Leaf</tissue>
    </source>
</reference>
<dbReference type="OrthoDB" id="1305348at2759"/>
<dbReference type="GO" id="GO:0003964">
    <property type="term" value="F:RNA-directed DNA polymerase activity"/>
    <property type="evidence" value="ECO:0007669"/>
    <property type="project" value="UniProtKB-KW"/>
</dbReference>
<dbReference type="EMBL" id="SMMG02000009">
    <property type="protein sequence ID" value="KAA3462419.1"/>
    <property type="molecule type" value="Genomic_DNA"/>
</dbReference>
<dbReference type="PANTHER" id="PTHR33710:SF62">
    <property type="entry name" value="DUF4283 DOMAIN PROTEIN"/>
    <property type="match status" value="1"/>
</dbReference>
<keyword evidence="2" id="KW-1185">Reference proteome</keyword>
<dbReference type="SUPFAM" id="SSF56219">
    <property type="entry name" value="DNase I-like"/>
    <property type="match status" value="1"/>
</dbReference>
<protein>
    <submittedName>
        <fullName evidence="1">Non-ltr retroelement reverse transcriptase</fullName>
    </submittedName>
</protein>
<dbReference type="PANTHER" id="PTHR33710">
    <property type="entry name" value="BNAC02G09200D PROTEIN"/>
    <property type="match status" value="1"/>
</dbReference>
<name>A0A5B6UX70_9ROSI</name>
<keyword evidence="1" id="KW-0695">RNA-directed DNA polymerase</keyword>